<dbReference type="RefSeq" id="WP_054520458.1">
    <property type="nucleotide sequence ID" value="NZ_LGKO01000002.1"/>
</dbReference>
<dbReference type="InterPro" id="IPR029063">
    <property type="entry name" value="SAM-dependent_MTases_sf"/>
</dbReference>
<dbReference type="PRINTS" id="PR02008">
    <property type="entry name" value="RCMTFAMILY"/>
</dbReference>
<keyword evidence="9" id="KW-1185">Reference proteome</keyword>
<dbReference type="PROSITE" id="PS51686">
    <property type="entry name" value="SAM_MT_RSMB_NOP"/>
    <property type="match status" value="1"/>
</dbReference>
<gene>
    <name evidence="8" type="ORF">SE15_02195</name>
</gene>
<evidence type="ECO:0000259" key="7">
    <source>
        <dbReference type="PROSITE" id="PS51686"/>
    </source>
</evidence>
<dbReference type="GO" id="GO:0003723">
    <property type="term" value="F:RNA binding"/>
    <property type="evidence" value="ECO:0007669"/>
    <property type="project" value="UniProtKB-UniRule"/>
</dbReference>
<evidence type="ECO:0000256" key="1">
    <source>
        <dbReference type="ARBA" id="ARBA00022490"/>
    </source>
</evidence>
<dbReference type="STRING" id="869279.SE15_02195"/>
<feature type="binding site" evidence="6">
    <location>
        <position position="197"/>
    </location>
    <ligand>
        <name>S-adenosyl-L-methionine</name>
        <dbReference type="ChEBI" id="CHEBI:59789"/>
    </ligand>
</feature>
<accession>A0A0P6Y4R7</accession>
<proteinExistence type="inferred from homology"/>
<feature type="active site" description="Nucleophile" evidence="6">
    <location>
        <position position="250"/>
    </location>
</feature>
<dbReference type="EMBL" id="LGKO01000002">
    <property type="protein sequence ID" value="KPL84020.1"/>
    <property type="molecule type" value="Genomic_DNA"/>
</dbReference>
<feature type="domain" description="SAM-dependent MTase RsmB/NOP-type" evidence="7">
    <location>
        <begin position="35"/>
        <end position="324"/>
    </location>
</feature>
<keyword evidence="3 6" id="KW-0808">Transferase</keyword>
<dbReference type="Pfam" id="PF01189">
    <property type="entry name" value="Methyltr_RsmB-F"/>
    <property type="match status" value="1"/>
</dbReference>
<evidence type="ECO:0000256" key="4">
    <source>
        <dbReference type="ARBA" id="ARBA00022691"/>
    </source>
</evidence>
<protein>
    <recommendedName>
        <fullName evidence="7">SAM-dependent MTase RsmB/NOP-type domain-containing protein</fullName>
    </recommendedName>
</protein>
<sequence>MSRVRSSSPSAAERALEEALARFRPLLSAEEWQALLEELKRPLAPALRLNPLKASPSDVQTWAEWYGWRLQPVPFCPTGWWVCEATYPVSQTIEHRLGYYYIQEAASMLPVELFDFSPNARPLILDMAASPGGKTTHLVARTSDRGLIIANDSSRERLTALRLVLQTWGAINLAVTGFPGERWGGWYPETFDAVLLDAPCSMQSLRPLESHPMRPISPGEQQRLAQRQVALLISGLRALKVGGQMVYATCTLAPEENEAVLEAALQRYPGVFEIEPVDDRLPAPAPALEATPDHSFPPQVRHAVRLWPHRFHTAGFFAARLRKVASFPSELVTTPPPKVRMPLAWLKPTEVRELYEALKRDYGLDLQPLLEIQAAGLLRRQSYLYAIPRAFEIHFGNLPVVTLGLALLESTPEGWTLTHEGMARFGRHCERGRVVLPEEMVPAWLRGEDVPLVVPPPWPASRVVVVTDARGRILGRGRVQRAQLKNLLPRRVVLQRAPLTS</sequence>
<dbReference type="PATRIC" id="fig|869279.4.peg.435"/>
<dbReference type="PANTHER" id="PTHR22807">
    <property type="entry name" value="NOP2 YEAST -RELATED NOL1/NOP2/FMU SUN DOMAIN-CONTAINING"/>
    <property type="match status" value="1"/>
</dbReference>
<dbReference type="Gene3D" id="3.40.50.150">
    <property type="entry name" value="Vaccinia Virus protein VP39"/>
    <property type="match status" value="1"/>
</dbReference>
<dbReference type="SUPFAM" id="SSF53335">
    <property type="entry name" value="S-adenosyl-L-methionine-dependent methyltransferases"/>
    <property type="match status" value="1"/>
</dbReference>
<evidence type="ECO:0000256" key="2">
    <source>
        <dbReference type="ARBA" id="ARBA00022603"/>
    </source>
</evidence>
<dbReference type="InterPro" id="IPR049560">
    <property type="entry name" value="MeTrfase_RsmB-F_NOP2_cat"/>
</dbReference>
<keyword evidence="5 6" id="KW-0694">RNA-binding</keyword>
<keyword evidence="1" id="KW-0963">Cytoplasm</keyword>
<dbReference type="PANTHER" id="PTHR22807:SF30">
    <property type="entry name" value="28S RRNA (CYTOSINE(4447)-C(5))-METHYLTRANSFERASE-RELATED"/>
    <property type="match status" value="1"/>
</dbReference>
<evidence type="ECO:0000256" key="3">
    <source>
        <dbReference type="ARBA" id="ARBA00022679"/>
    </source>
</evidence>
<evidence type="ECO:0000313" key="8">
    <source>
        <dbReference type="EMBL" id="KPL84020.1"/>
    </source>
</evidence>
<dbReference type="Gene3D" id="3.10.450.720">
    <property type="match status" value="1"/>
</dbReference>
<keyword evidence="2 6" id="KW-0489">Methyltransferase</keyword>
<comment type="caution">
    <text evidence="6">Lacks conserved residue(s) required for the propagation of feature annotation.</text>
</comment>
<evidence type="ECO:0000256" key="6">
    <source>
        <dbReference type="PROSITE-ProRule" id="PRU01023"/>
    </source>
</evidence>
<dbReference type="AlphaFoldDB" id="A0A0P6Y4R7"/>
<feature type="binding site" evidence="6">
    <location>
        <position position="152"/>
    </location>
    <ligand>
        <name>S-adenosyl-L-methionine</name>
        <dbReference type="ChEBI" id="CHEBI:59789"/>
    </ligand>
</feature>
<dbReference type="GO" id="GO:0009383">
    <property type="term" value="F:rRNA (cytosine-C5-)-methyltransferase activity"/>
    <property type="evidence" value="ECO:0007669"/>
    <property type="project" value="TreeGrafter"/>
</dbReference>
<reference evidence="8 9" key="1">
    <citation type="submission" date="2015-07" db="EMBL/GenBank/DDBJ databases">
        <title>Whole genome sequence of Thermanaerothrix daxensis DSM 23592.</title>
        <authorList>
            <person name="Hemp J."/>
            <person name="Ward L.M."/>
            <person name="Pace L.A."/>
            <person name="Fischer W.W."/>
        </authorList>
    </citation>
    <scope>NUCLEOTIDE SEQUENCE [LARGE SCALE GENOMIC DNA]</scope>
    <source>
        <strain evidence="8 9">GNS-1</strain>
    </source>
</reference>
<name>A0A0P6Y4R7_9CHLR</name>
<comment type="caution">
    <text evidence="8">The sequence shown here is derived from an EMBL/GenBank/DDBJ whole genome shotgun (WGS) entry which is preliminary data.</text>
</comment>
<evidence type="ECO:0000313" key="9">
    <source>
        <dbReference type="Proteomes" id="UP000050544"/>
    </source>
</evidence>
<dbReference type="CDD" id="cd02440">
    <property type="entry name" value="AdoMet_MTases"/>
    <property type="match status" value="1"/>
</dbReference>
<dbReference type="GO" id="GO:0070475">
    <property type="term" value="P:rRNA base methylation"/>
    <property type="evidence" value="ECO:0007669"/>
    <property type="project" value="TreeGrafter"/>
</dbReference>
<dbReference type="InterPro" id="IPR023267">
    <property type="entry name" value="RCMT"/>
</dbReference>
<evidence type="ECO:0000256" key="5">
    <source>
        <dbReference type="ARBA" id="ARBA00022884"/>
    </source>
</evidence>
<keyword evidence="4 6" id="KW-0949">S-adenosyl-L-methionine</keyword>
<organism evidence="8 9">
    <name type="scientific">Thermanaerothrix daxensis</name>
    <dbReference type="NCBI Taxonomy" id="869279"/>
    <lineage>
        <taxon>Bacteria</taxon>
        <taxon>Bacillati</taxon>
        <taxon>Chloroflexota</taxon>
        <taxon>Anaerolineae</taxon>
        <taxon>Anaerolineales</taxon>
        <taxon>Anaerolineaceae</taxon>
        <taxon>Thermanaerothrix</taxon>
    </lineage>
</organism>
<dbReference type="InterPro" id="IPR001678">
    <property type="entry name" value="MeTrfase_RsmB-F_NOP2_dom"/>
</dbReference>
<dbReference type="InterPro" id="IPR031341">
    <property type="entry name" value="Methyltr_RsmF_N"/>
</dbReference>
<dbReference type="Pfam" id="PF17125">
    <property type="entry name" value="Methyltr_RsmF_N"/>
    <property type="match status" value="1"/>
</dbReference>
<comment type="similarity">
    <text evidence="6">Belongs to the class I-like SAM-binding methyltransferase superfamily. RsmB/NOP family.</text>
</comment>
<dbReference type="OrthoDB" id="9810297at2"/>
<dbReference type="Proteomes" id="UP000050544">
    <property type="component" value="Unassembled WGS sequence"/>
</dbReference>